<evidence type="ECO:0000256" key="3">
    <source>
        <dbReference type="PROSITE-ProRule" id="PRU00779"/>
    </source>
</evidence>
<dbReference type="SUPFAM" id="SSF51011">
    <property type="entry name" value="Glycosyl hydrolase domain"/>
    <property type="match status" value="1"/>
</dbReference>
<evidence type="ECO:0000256" key="4">
    <source>
        <dbReference type="SAM" id="MobiDB-lite"/>
    </source>
</evidence>
<dbReference type="EnsemblMetazoa" id="XM_028272281.2">
    <property type="protein sequence ID" value="XP_028128082.2"/>
    <property type="gene ID" value="LOC114324431"/>
</dbReference>
<dbReference type="PANTHER" id="PTHR22762">
    <property type="entry name" value="ALPHA-GLUCOSIDASE"/>
    <property type="match status" value="1"/>
</dbReference>
<dbReference type="Gene3D" id="2.60.40.1180">
    <property type="entry name" value="Golgi alpha-mannosidase II"/>
    <property type="match status" value="1"/>
</dbReference>
<dbReference type="Pfam" id="PF21365">
    <property type="entry name" value="Glyco_hydro_31_3rd"/>
    <property type="match status" value="1"/>
</dbReference>
<dbReference type="InterPro" id="IPR044913">
    <property type="entry name" value="P_trefoil_dom_sf"/>
</dbReference>
<keyword evidence="2 3" id="KW-1015">Disulfide bond</keyword>
<evidence type="ECO:0000313" key="7">
    <source>
        <dbReference type="EnsemblMetazoa" id="XP_028128082.2"/>
    </source>
</evidence>
<keyword evidence="5" id="KW-0812">Transmembrane</keyword>
<feature type="disulfide bond" evidence="3">
    <location>
        <begin position="71"/>
        <end position="97"/>
    </location>
</feature>
<accession>A0ABM5I9N3</accession>
<dbReference type="SUPFAM" id="SSF51445">
    <property type="entry name" value="(Trans)glycosidases"/>
    <property type="match status" value="1"/>
</dbReference>
<comment type="caution">
    <text evidence="3">Lacks conserved residue(s) required for the propagation of feature annotation.</text>
</comment>
<sequence length="1101" mass="122062">MTTFIQQQNELREDEDETATASVKWTVWTILCKTTIVGWFFTFAFALIVPVLTYYLVVNLGTYKEVDTFTCFVNSTFRVPCGKVNISEHECVKLACCYDKPTDSCYHYLPSRYSYDLAGSSYKASRSSSPFNTTAIEEMQISVNEISINKVSIILHKPSTSIVENTVNVREYVVRKAAEKLMVEIFRPNGDRIFSTAKGPLIASENYWEWTVHLTDHSLFGLDKTLLQRHKNSTISKVFYKNKNDHSNFPVIWAYHRGQFHGLTVKHDGPLEVSILTSNLIILKGLLGETIELVLYTGPTPADLHQQHLEDSEQLDVPEWLLKTHMCRKNEKFLNVSTLVSNFVLDSEADSFCIDENLLMGILAERANDTSYQDAVQALITPLREKGKKFLLSVPPQVLTNSDFYNNASSLDLLYTYLNKTIYQGKYLDQDVSYIDYSHENIQKYMEVFGTFLEDFFNHTIDGLVLTDNWPANEEFKMDNDSFPYFTKALQDAMSYTIQWNTTANDILHIQKHNSYGGYQYKSLKDYFKSKEIFILSATKSISQVEPMIIENVETSWTNLRKYLDSVLFDSIIGNHLVSIPVCGDTNVFDTSIQMKLCLRWYLIAATMPMFRISAPKPWRNPDDLSAKYDQQTAQSALDTRNMLLAYYNGLISSNEPVIRPMFYDFYENTTTFSLYEQYMVGKNMLVVHPLTADRTKMNVYLPPAIDVWYEFWGGDIYKPTKTNPWVSISVTEADFVAFIPKGSVIPLIDGNTVNLIVALNFTSSKRTRSFIESSGSATGFMKTDGISITFTANIKSVDISSSSDKKWSLHLGYVKVYQYLNSNKPAYYDVNRSIDQDTQNMPYEPPPTTTTESTTSSTTTSTTTASTVTESTTEDTGTTISSTPTMESTTGSTGETDSTSSISGSTTEDTGTTSISTPTRESTTEDTGTTSTSTPTMESTTGSTGNTGSSSLISEITTADTGTTSSSTPTRESTTEETGTTSTSTPTMESTTGSTGNTGSSSLISEITTAHTGTTSSSTPTRESTTEETGPTSGSTATSESTTEDPGNTSSPTPTEASTPEITITSGSIPTAKSTTTITNTETTIITSTDALITATSNTI</sequence>
<dbReference type="Proteomes" id="UP001652700">
    <property type="component" value="Unplaced"/>
</dbReference>
<dbReference type="InterPro" id="IPR048395">
    <property type="entry name" value="Glyco_hydro_31_C"/>
</dbReference>
<dbReference type="InterPro" id="IPR017853">
    <property type="entry name" value="GH"/>
</dbReference>
<dbReference type="PANTHER" id="PTHR22762:SF167">
    <property type="entry name" value="LYSOSOMAL ALPHA-GLUCOSIDASE-LIKE PROTEIN"/>
    <property type="match status" value="1"/>
</dbReference>
<evidence type="ECO:0000313" key="8">
    <source>
        <dbReference type="Proteomes" id="UP001652700"/>
    </source>
</evidence>
<feature type="compositionally biased region" description="Low complexity" evidence="4">
    <location>
        <begin position="850"/>
        <end position="1042"/>
    </location>
</feature>
<feature type="region of interest" description="Disordered" evidence="4">
    <location>
        <begin position="837"/>
        <end position="1076"/>
    </location>
</feature>
<comment type="similarity">
    <text evidence="1">Belongs to the glycosyl hydrolase 31 family.</text>
</comment>
<feature type="domain" description="P-type" evidence="6">
    <location>
        <begin position="69"/>
        <end position="109"/>
    </location>
</feature>
<proteinExistence type="inferred from homology"/>
<dbReference type="InterPro" id="IPR000322">
    <property type="entry name" value="Glyco_hydro_31_TIM"/>
</dbReference>
<keyword evidence="8" id="KW-1185">Reference proteome</keyword>
<feature type="disulfide bond" evidence="3">
    <location>
        <begin position="81"/>
        <end position="96"/>
    </location>
</feature>
<dbReference type="InterPro" id="IPR000519">
    <property type="entry name" value="P_trefoil_dom"/>
</dbReference>
<feature type="transmembrane region" description="Helical" evidence="5">
    <location>
        <begin position="36"/>
        <end position="57"/>
    </location>
</feature>
<name>A0ABM5I9N3_DIAVI</name>
<protein>
    <recommendedName>
        <fullName evidence="6">P-type domain-containing protein</fullName>
    </recommendedName>
</protein>
<keyword evidence="5" id="KW-0472">Membrane</keyword>
<evidence type="ECO:0000256" key="5">
    <source>
        <dbReference type="SAM" id="Phobius"/>
    </source>
</evidence>
<dbReference type="InterPro" id="IPR013780">
    <property type="entry name" value="Glyco_hydro_b"/>
</dbReference>
<dbReference type="Gene3D" id="3.20.20.80">
    <property type="entry name" value="Glycosidases"/>
    <property type="match status" value="1"/>
</dbReference>
<evidence type="ECO:0000256" key="2">
    <source>
        <dbReference type="ARBA" id="ARBA00023157"/>
    </source>
</evidence>
<dbReference type="PROSITE" id="PS51448">
    <property type="entry name" value="P_TREFOIL_2"/>
    <property type="match status" value="1"/>
</dbReference>
<reference evidence="7" key="1">
    <citation type="submission" date="2025-05" db="UniProtKB">
        <authorList>
            <consortium name="EnsemblMetazoa"/>
        </authorList>
    </citation>
    <scope>IDENTIFICATION</scope>
</reference>
<dbReference type="SUPFAM" id="SSF57492">
    <property type="entry name" value="Trefoil"/>
    <property type="match status" value="1"/>
</dbReference>
<organism evidence="7 8">
    <name type="scientific">Diabrotica virgifera virgifera</name>
    <name type="common">western corn rootworm</name>
    <dbReference type="NCBI Taxonomy" id="50390"/>
    <lineage>
        <taxon>Eukaryota</taxon>
        <taxon>Metazoa</taxon>
        <taxon>Ecdysozoa</taxon>
        <taxon>Arthropoda</taxon>
        <taxon>Hexapoda</taxon>
        <taxon>Insecta</taxon>
        <taxon>Pterygota</taxon>
        <taxon>Neoptera</taxon>
        <taxon>Endopterygota</taxon>
        <taxon>Coleoptera</taxon>
        <taxon>Polyphaga</taxon>
        <taxon>Cucujiformia</taxon>
        <taxon>Chrysomeloidea</taxon>
        <taxon>Chrysomelidae</taxon>
        <taxon>Galerucinae</taxon>
        <taxon>Diabroticina</taxon>
        <taxon>Diabroticites</taxon>
        <taxon>Diabrotica</taxon>
    </lineage>
</organism>
<dbReference type="CDD" id="cd00111">
    <property type="entry name" value="Trefoil"/>
    <property type="match status" value="1"/>
</dbReference>
<evidence type="ECO:0000256" key="1">
    <source>
        <dbReference type="ARBA" id="ARBA00007806"/>
    </source>
</evidence>
<dbReference type="Pfam" id="PF01055">
    <property type="entry name" value="Glyco_hydro_31_2nd"/>
    <property type="match status" value="1"/>
</dbReference>
<evidence type="ECO:0000259" key="6">
    <source>
        <dbReference type="PROSITE" id="PS51448"/>
    </source>
</evidence>
<keyword evidence="5" id="KW-1133">Transmembrane helix</keyword>
<dbReference type="RefSeq" id="XP_028128082.2">
    <property type="nucleotide sequence ID" value="XM_028272281.2"/>
</dbReference>
<dbReference type="GeneID" id="114324431"/>
<feature type="compositionally biased region" description="Low complexity" evidence="4">
    <location>
        <begin position="1050"/>
        <end position="1076"/>
    </location>
</feature>